<keyword evidence="5" id="KW-0735">Signal-anchor</keyword>
<dbReference type="RefSeq" id="WP_247813784.1">
    <property type="nucleotide sequence ID" value="NZ_CP095855.1"/>
</dbReference>
<accession>A0ABY4I731</accession>
<evidence type="ECO:0000256" key="1">
    <source>
        <dbReference type="ARBA" id="ARBA00004394"/>
    </source>
</evidence>
<protein>
    <submittedName>
        <fullName evidence="10">Alpha-1,3-mannosyltransferase family protein</fullName>
    </submittedName>
</protein>
<proteinExistence type="predicted"/>
<keyword evidence="11" id="KW-1185">Reference proteome</keyword>
<dbReference type="Proteomes" id="UP000830198">
    <property type="component" value="Chromosome"/>
</dbReference>
<keyword evidence="3" id="KW-0808">Transferase</keyword>
<evidence type="ECO:0000256" key="9">
    <source>
        <dbReference type="ARBA" id="ARBA00037847"/>
    </source>
</evidence>
<dbReference type="PANTHER" id="PTHR31646">
    <property type="entry name" value="ALPHA-1,2-MANNOSYLTRANSFERASE MNN2"/>
    <property type="match status" value="1"/>
</dbReference>
<evidence type="ECO:0000256" key="3">
    <source>
        <dbReference type="ARBA" id="ARBA00022679"/>
    </source>
</evidence>
<dbReference type="EMBL" id="CP095855">
    <property type="protein sequence ID" value="UPK71667.1"/>
    <property type="molecule type" value="Genomic_DNA"/>
</dbReference>
<evidence type="ECO:0000256" key="2">
    <source>
        <dbReference type="ARBA" id="ARBA00004606"/>
    </source>
</evidence>
<keyword evidence="4" id="KW-0812">Transmembrane</keyword>
<gene>
    <name evidence="10" type="ORF">MYF79_10280</name>
</gene>
<evidence type="ECO:0000256" key="7">
    <source>
        <dbReference type="ARBA" id="ARBA00023034"/>
    </source>
</evidence>
<dbReference type="InterPro" id="IPR022751">
    <property type="entry name" value="Alpha_mannosyltransferase"/>
</dbReference>
<evidence type="ECO:0000313" key="11">
    <source>
        <dbReference type="Proteomes" id="UP000830198"/>
    </source>
</evidence>
<reference evidence="10 11" key="1">
    <citation type="submission" date="2022-04" db="EMBL/GenBank/DDBJ databases">
        <title>The arsenic-methylating capacity of Chitinophaga filiformis YT5 during chitin decomposition.</title>
        <authorList>
            <person name="Chen G."/>
            <person name="Liang Y."/>
        </authorList>
    </citation>
    <scope>NUCLEOTIDE SEQUENCE [LARGE SCALE GENOMIC DNA]</scope>
    <source>
        <strain evidence="10 11">YT5</strain>
    </source>
</reference>
<dbReference type="Gene3D" id="3.90.550.10">
    <property type="entry name" value="Spore Coat Polysaccharide Biosynthesis Protein SpsA, Chain A"/>
    <property type="match status" value="1"/>
</dbReference>
<dbReference type="InterPro" id="IPR029044">
    <property type="entry name" value="Nucleotide-diphossugar_trans"/>
</dbReference>
<comment type="subcellular location">
    <subcellularLocation>
        <location evidence="9">Endomembrane system</location>
        <topology evidence="9">Single-pass membrane protein</topology>
    </subcellularLocation>
    <subcellularLocation>
        <location evidence="1">Golgi apparatus membrane</location>
    </subcellularLocation>
    <subcellularLocation>
        <location evidence="2">Membrane</location>
        <topology evidence="2">Single-pass type II membrane protein</topology>
    </subcellularLocation>
</comment>
<evidence type="ECO:0000256" key="4">
    <source>
        <dbReference type="ARBA" id="ARBA00022692"/>
    </source>
</evidence>
<dbReference type="Pfam" id="PF11051">
    <property type="entry name" value="Mannosyl_trans3"/>
    <property type="match status" value="2"/>
</dbReference>
<sequence length="378" mass="43668">MKRMFGFDGIRLTRAEFCEASISSLNSAWKKFVSDMEDYPNTFSGKGIVFCAGGLKYFTCCYIAICQLRRLGCTLPIEVWYLGNELSREAVQKLEELSVECKDFYDYDYDTLPLYKYNLKSLAIIKSAFKEVLFVDADNICVKDPTFLFSCPEYLDNGALFWPDYWKTSADNPIWRITESDQYQSQEQESGQLLIDKERCWQALNLCCFFNSNSKDYYKMLHGDKDTFRFAWFALKAPFHMIEKEPGACGQFDSRGNFAGNTIVQYAPDGSILFLHRNQIKWDVTLPGEMVWSVIKSFKPDATVKEYHLYDSYTGNTVMDIRGDIELSDCTAVFGELEEHCLADLDRLRATTFFDSFLKHSYLVSNRFANNIYFSLGS</sequence>
<name>A0ABY4I731_CHIFI</name>
<evidence type="ECO:0000256" key="5">
    <source>
        <dbReference type="ARBA" id="ARBA00022968"/>
    </source>
</evidence>
<organism evidence="10 11">
    <name type="scientific">Chitinophaga filiformis</name>
    <name type="common">Myxococcus filiformis</name>
    <name type="synonym">Flexibacter filiformis</name>
    <dbReference type="NCBI Taxonomy" id="104663"/>
    <lineage>
        <taxon>Bacteria</taxon>
        <taxon>Pseudomonadati</taxon>
        <taxon>Bacteroidota</taxon>
        <taxon>Chitinophagia</taxon>
        <taxon>Chitinophagales</taxon>
        <taxon>Chitinophagaceae</taxon>
        <taxon>Chitinophaga</taxon>
    </lineage>
</organism>
<evidence type="ECO:0000256" key="6">
    <source>
        <dbReference type="ARBA" id="ARBA00022989"/>
    </source>
</evidence>
<dbReference type="SUPFAM" id="SSF53448">
    <property type="entry name" value="Nucleotide-diphospho-sugar transferases"/>
    <property type="match status" value="1"/>
</dbReference>
<keyword evidence="7" id="KW-0333">Golgi apparatus</keyword>
<evidence type="ECO:0000313" key="10">
    <source>
        <dbReference type="EMBL" id="UPK71667.1"/>
    </source>
</evidence>
<evidence type="ECO:0000256" key="8">
    <source>
        <dbReference type="ARBA" id="ARBA00023136"/>
    </source>
</evidence>
<keyword evidence="6" id="KW-1133">Transmembrane helix</keyword>
<dbReference type="PANTHER" id="PTHR31646:SF1">
    <property type="entry name" value="ALPHA-1,2-MANNOSYLTRANSFERASE MNN2"/>
    <property type="match status" value="1"/>
</dbReference>
<keyword evidence="8" id="KW-0472">Membrane</keyword>